<dbReference type="PaxDb" id="4097-A0A1S4CX34"/>
<evidence type="ECO:0000313" key="2">
    <source>
        <dbReference type="RefSeq" id="XP_016505691.1"/>
    </source>
</evidence>
<name>A0A1S4CX34_TOBAC</name>
<reference evidence="2" key="1">
    <citation type="submission" date="2025-08" db="UniProtKB">
        <authorList>
            <consortium name="RefSeq"/>
        </authorList>
    </citation>
    <scope>IDENTIFICATION</scope>
</reference>
<evidence type="ECO:0000259" key="1">
    <source>
        <dbReference type="PROSITE" id="PS50878"/>
    </source>
</evidence>
<feature type="domain" description="Reverse transcriptase" evidence="1">
    <location>
        <begin position="1"/>
        <end position="94"/>
    </location>
</feature>
<proteinExistence type="predicted"/>
<dbReference type="PANTHER" id="PTHR33116">
    <property type="entry name" value="REVERSE TRANSCRIPTASE ZINC-BINDING DOMAIN-CONTAINING PROTEIN-RELATED-RELATED"/>
    <property type="match status" value="1"/>
</dbReference>
<protein>
    <recommendedName>
        <fullName evidence="1">Reverse transcriptase domain-containing protein</fullName>
    </recommendedName>
</protein>
<accession>A0A1S4CX34</accession>
<sequence length="278" mass="32282">MEYLSRSLKTLNQIPDFNYHPKCAKMKILQLGFADDLLLFCRGDIGSIKLLFQCFMEFSNASGLMINKHKSSIFFGGVSQADQEEILEFLGIQKGKLPAQVFVLPKKITKLIEAMCRSFLWTGEGSISKKALLAWEKVCLPKSVGGFNIMNIAVWNKAAICKQFWNLCKEKKKLWIQWIHSYYIKGRHIWDVQLKQASWIVNKILKSKEIFMNAGLNYEDIMNMQSCSIKNIYHKLRGRFEKVSWRRIVCHNTGCPRWTFILTVAAHGKLYTKDRLQK</sequence>
<dbReference type="OrthoDB" id="1305421at2759"/>
<gene>
    <name evidence="2" type="primary">LOC107823531</name>
</gene>
<organism evidence="2">
    <name type="scientific">Nicotiana tabacum</name>
    <name type="common">Common tobacco</name>
    <dbReference type="NCBI Taxonomy" id="4097"/>
    <lineage>
        <taxon>Eukaryota</taxon>
        <taxon>Viridiplantae</taxon>
        <taxon>Streptophyta</taxon>
        <taxon>Embryophyta</taxon>
        <taxon>Tracheophyta</taxon>
        <taxon>Spermatophyta</taxon>
        <taxon>Magnoliopsida</taxon>
        <taxon>eudicotyledons</taxon>
        <taxon>Gunneridae</taxon>
        <taxon>Pentapetalae</taxon>
        <taxon>asterids</taxon>
        <taxon>lamiids</taxon>
        <taxon>Solanales</taxon>
        <taxon>Solanaceae</taxon>
        <taxon>Nicotianoideae</taxon>
        <taxon>Nicotianeae</taxon>
        <taxon>Nicotiana</taxon>
    </lineage>
</organism>
<dbReference type="RefSeq" id="XP_016505691.1">
    <property type="nucleotide sequence ID" value="XM_016650205.1"/>
</dbReference>
<dbReference type="InterPro" id="IPR000477">
    <property type="entry name" value="RT_dom"/>
</dbReference>
<dbReference type="KEGG" id="nta:107823531"/>
<dbReference type="AlphaFoldDB" id="A0A1S4CX34"/>
<dbReference type="PROSITE" id="PS50878">
    <property type="entry name" value="RT_POL"/>
    <property type="match status" value="1"/>
</dbReference>
<dbReference type="PANTHER" id="PTHR33116:SF66">
    <property type="entry name" value="REVERSE TRANSCRIPTASE ZINC-BINDING DOMAIN-CONTAINING PROTEIN"/>
    <property type="match status" value="1"/>
</dbReference>